<name>A0A0H4QLY6_9LACO</name>
<dbReference type="GO" id="GO:0005737">
    <property type="term" value="C:cytoplasm"/>
    <property type="evidence" value="ECO:0007669"/>
    <property type="project" value="TreeGrafter"/>
</dbReference>
<sequence length="294" mass="33895">MELTAHDGRPFRICQLTDIHLGSYPFGESDLKTLSSLRKLFTQKKFHLIMITGDIIWGNNNSTAKESLSVFYDFLNSLKTPVAITYGNHDVEGPLKRSDMRSMEKKLEFFADRHNNFLNNNRESYTLEINDRDTGELQNVVYVWDSGSYTHWPKLDEYAAIEPEQIQWFLNLPYARSIENHDVGFMHIPIPEYRMAVKNITSGQFGEDICAPKINSGLFYALLRRKNVKAIFAGHDHDNNFSSSLDGIELNYGNTTGYNCYGSIPRGCVEINLYEDRIEKFVITFESMEEITRV</sequence>
<accession>A0A0H4QLY6</accession>
<dbReference type="GO" id="GO:0016788">
    <property type="term" value="F:hydrolase activity, acting on ester bonds"/>
    <property type="evidence" value="ECO:0007669"/>
    <property type="project" value="TreeGrafter"/>
</dbReference>
<dbReference type="InterPro" id="IPR029052">
    <property type="entry name" value="Metallo-depent_PP-like"/>
</dbReference>
<dbReference type="STRING" id="1007676.ABM34_09390"/>
<dbReference type="InterPro" id="IPR004843">
    <property type="entry name" value="Calcineurin-like_PHP"/>
</dbReference>
<keyword evidence="3" id="KW-1185">Reference proteome</keyword>
<evidence type="ECO:0000259" key="1">
    <source>
        <dbReference type="Pfam" id="PF00149"/>
    </source>
</evidence>
<dbReference type="Proteomes" id="UP000036106">
    <property type="component" value="Chromosome"/>
</dbReference>
<dbReference type="CDD" id="cd07383">
    <property type="entry name" value="MPP_Dcr2"/>
    <property type="match status" value="1"/>
</dbReference>
<gene>
    <name evidence="2" type="ORF">ABM34_09390</name>
</gene>
<organism evidence="2 3">
    <name type="scientific">Companilactobacillus ginsenosidimutans</name>
    <dbReference type="NCBI Taxonomy" id="1007676"/>
    <lineage>
        <taxon>Bacteria</taxon>
        <taxon>Bacillati</taxon>
        <taxon>Bacillota</taxon>
        <taxon>Bacilli</taxon>
        <taxon>Lactobacillales</taxon>
        <taxon>Lactobacillaceae</taxon>
        <taxon>Companilactobacillus</taxon>
    </lineage>
</organism>
<reference evidence="3" key="1">
    <citation type="submission" date="2015-07" db="EMBL/GenBank/DDBJ databases">
        <title>Lactobacillus ginsenosidimutans/EMML 3141/ whole genome sequencing.</title>
        <authorList>
            <person name="Kim M.K."/>
            <person name="Im W.-T."/>
            <person name="Srinivasan S."/>
            <person name="Lee J.-J."/>
        </authorList>
    </citation>
    <scope>NUCLEOTIDE SEQUENCE [LARGE SCALE GENOMIC DNA]</scope>
    <source>
        <strain evidence="3">EMML 3041</strain>
    </source>
</reference>
<dbReference type="KEGG" id="lgn:ABM34_09390"/>
<dbReference type="OrthoDB" id="9816081at2"/>
<proteinExistence type="predicted"/>
<dbReference type="EMBL" id="CP012034">
    <property type="protein sequence ID" value="AKP67718.1"/>
    <property type="molecule type" value="Genomic_DNA"/>
</dbReference>
<dbReference type="AlphaFoldDB" id="A0A0H4QLY6"/>
<dbReference type="Pfam" id="PF00149">
    <property type="entry name" value="Metallophos"/>
    <property type="match status" value="1"/>
</dbReference>
<evidence type="ECO:0000313" key="2">
    <source>
        <dbReference type="EMBL" id="AKP67718.1"/>
    </source>
</evidence>
<dbReference type="PANTHER" id="PTHR32440:SF11">
    <property type="entry name" value="METALLOPHOSPHOESTERASE DOMAIN-CONTAINING PROTEIN"/>
    <property type="match status" value="1"/>
</dbReference>
<dbReference type="PANTHER" id="PTHR32440">
    <property type="entry name" value="PHOSPHATASE DCR2-RELATED-RELATED"/>
    <property type="match status" value="1"/>
</dbReference>
<evidence type="ECO:0000313" key="3">
    <source>
        <dbReference type="Proteomes" id="UP000036106"/>
    </source>
</evidence>
<protein>
    <submittedName>
        <fullName evidence="2">Metallophosphoesterase</fullName>
    </submittedName>
</protein>
<dbReference type="PATRIC" id="fig|1007676.4.peg.1900"/>
<feature type="domain" description="Calcineurin-like phosphoesterase" evidence="1">
    <location>
        <begin position="11"/>
        <end position="238"/>
    </location>
</feature>
<dbReference type="Gene3D" id="3.60.21.10">
    <property type="match status" value="1"/>
</dbReference>
<dbReference type="RefSeq" id="WP_048705262.1">
    <property type="nucleotide sequence ID" value="NZ_CP012034.1"/>
</dbReference>
<dbReference type="SUPFAM" id="SSF56300">
    <property type="entry name" value="Metallo-dependent phosphatases"/>
    <property type="match status" value="1"/>
</dbReference>